<dbReference type="PROSITE" id="PS51318">
    <property type="entry name" value="TAT"/>
    <property type="match status" value="1"/>
</dbReference>
<evidence type="ECO:0000313" key="4">
    <source>
        <dbReference type="Proteomes" id="UP001260715"/>
    </source>
</evidence>
<dbReference type="EMBL" id="JAVDSJ010000003">
    <property type="protein sequence ID" value="MDR6584238.1"/>
    <property type="molecule type" value="Genomic_DNA"/>
</dbReference>
<evidence type="ECO:0000313" key="3">
    <source>
        <dbReference type="EMBL" id="MDR6584238.1"/>
    </source>
</evidence>
<keyword evidence="4" id="KW-1185">Reference proteome</keyword>
<feature type="domain" description="DUF4440" evidence="2">
    <location>
        <begin position="40"/>
        <end position="143"/>
    </location>
</feature>
<keyword evidence="1" id="KW-0732">Signal</keyword>
<evidence type="ECO:0000259" key="2">
    <source>
        <dbReference type="Pfam" id="PF14534"/>
    </source>
</evidence>
<organism evidence="3 4">
    <name type="scientific">Herbaspirillum frisingense</name>
    <dbReference type="NCBI Taxonomy" id="92645"/>
    <lineage>
        <taxon>Bacteria</taxon>
        <taxon>Pseudomonadati</taxon>
        <taxon>Pseudomonadota</taxon>
        <taxon>Betaproteobacteria</taxon>
        <taxon>Burkholderiales</taxon>
        <taxon>Oxalobacteraceae</taxon>
        <taxon>Herbaspirillum</taxon>
    </lineage>
</organism>
<feature type="chain" id="PRO_5045291475" description="DUF4440 domain-containing protein" evidence="1">
    <location>
        <begin position="31"/>
        <end position="153"/>
    </location>
</feature>
<dbReference type="RefSeq" id="WP_102662640.1">
    <property type="nucleotide sequence ID" value="NZ_JAVDSJ010000003.1"/>
</dbReference>
<sequence>MNKQTITRREALVALGTGIAAAGASTPAMAATAADAASLEAASEALRQALEQGDGPALQSLLHERMTYSHSDGRVWTKAVLLEAIAGKQRYLSVRTSAQTVEVAGSTGIVRHTYDVVNNDEKKSTGHLKVLLCWVSQGQGWQMLARSATTVPA</sequence>
<dbReference type="Proteomes" id="UP001260715">
    <property type="component" value="Unassembled WGS sequence"/>
</dbReference>
<dbReference type="Gene3D" id="3.10.450.50">
    <property type="match status" value="1"/>
</dbReference>
<reference evidence="3 4" key="1">
    <citation type="submission" date="2023-07" db="EMBL/GenBank/DDBJ databases">
        <title>Sorghum-associated microbial communities from plants grown in Nebraska, USA.</title>
        <authorList>
            <person name="Schachtman D."/>
        </authorList>
    </citation>
    <scope>NUCLEOTIDE SEQUENCE [LARGE SCALE GENOMIC DNA]</scope>
    <source>
        <strain evidence="3 4">596</strain>
    </source>
</reference>
<feature type="signal peptide" evidence="1">
    <location>
        <begin position="1"/>
        <end position="30"/>
    </location>
</feature>
<dbReference type="SUPFAM" id="SSF54427">
    <property type="entry name" value="NTF2-like"/>
    <property type="match status" value="1"/>
</dbReference>
<dbReference type="InterPro" id="IPR006311">
    <property type="entry name" value="TAT_signal"/>
</dbReference>
<comment type="caution">
    <text evidence="3">The sequence shown here is derived from an EMBL/GenBank/DDBJ whole genome shotgun (WGS) entry which is preliminary data.</text>
</comment>
<dbReference type="InterPro" id="IPR032710">
    <property type="entry name" value="NTF2-like_dom_sf"/>
</dbReference>
<name>A0ABU1PGI1_9BURK</name>
<proteinExistence type="predicted"/>
<protein>
    <recommendedName>
        <fullName evidence="2">DUF4440 domain-containing protein</fullName>
    </recommendedName>
</protein>
<evidence type="ECO:0000256" key="1">
    <source>
        <dbReference type="SAM" id="SignalP"/>
    </source>
</evidence>
<dbReference type="InterPro" id="IPR027843">
    <property type="entry name" value="DUF4440"/>
</dbReference>
<gene>
    <name evidence="3" type="ORF">J2W50_002448</name>
</gene>
<dbReference type="Pfam" id="PF14534">
    <property type="entry name" value="DUF4440"/>
    <property type="match status" value="1"/>
</dbReference>
<accession>A0ABU1PGI1</accession>